<dbReference type="InterPro" id="IPR036748">
    <property type="entry name" value="MTH938-like_sf"/>
</dbReference>
<evidence type="ECO:0000313" key="1">
    <source>
        <dbReference type="EMBL" id="VCU72008.1"/>
    </source>
</evidence>
<sequence>MKLHSDPASALNTITAYGDGYLEVNRVRYEHALVFAPEGDVVAWPVSTFEDIDAAALESVVPRAAAQPPEVVLIGTGARQRFLPPAVVKPLLKAGIGVEMMDTLAASRTYNILMAEGRRVIAALVPA</sequence>
<dbReference type="Pfam" id="PF04430">
    <property type="entry name" value="DUF498"/>
    <property type="match status" value="1"/>
</dbReference>
<proteinExistence type="predicted"/>
<organism evidence="1 2">
    <name type="scientific">Pigmentiphaga humi</name>
    <dbReference type="NCBI Taxonomy" id="2478468"/>
    <lineage>
        <taxon>Bacteria</taxon>
        <taxon>Pseudomonadati</taxon>
        <taxon>Pseudomonadota</taxon>
        <taxon>Betaproteobacteria</taxon>
        <taxon>Burkholderiales</taxon>
        <taxon>Alcaligenaceae</taxon>
        <taxon>Pigmentiphaga</taxon>
    </lineage>
</organism>
<dbReference type="OrthoDB" id="9800373at2"/>
<dbReference type="Proteomes" id="UP000277294">
    <property type="component" value="Unassembled WGS sequence"/>
</dbReference>
<dbReference type="CDD" id="cd05560">
    <property type="entry name" value="Xcc1710_like"/>
    <property type="match status" value="1"/>
</dbReference>
<accession>A0A3P4B8H9</accession>
<keyword evidence="2" id="KW-1185">Reference proteome</keyword>
<dbReference type="AlphaFoldDB" id="A0A3P4B8H9"/>
<dbReference type="Gene3D" id="3.40.1230.10">
    <property type="entry name" value="MTH938-like"/>
    <property type="match status" value="1"/>
</dbReference>
<gene>
    <name evidence="1" type="ORF">PIGHUM_04102</name>
</gene>
<evidence type="ECO:0000313" key="2">
    <source>
        <dbReference type="Proteomes" id="UP000277294"/>
    </source>
</evidence>
<dbReference type="PANTHER" id="PTHR21192">
    <property type="entry name" value="NUCLEAR PROTEIN E3-3"/>
    <property type="match status" value="1"/>
</dbReference>
<dbReference type="PANTHER" id="PTHR21192:SF2">
    <property type="entry name" value="NADH DEHYDROGENASE [UBIQUINONE] 1 ALPHA SUBCOMPLEX ASSEMBLY FACTOR 3"/>
    <property type="match status" value="1"/>
</dbReference>
<reference evidence="1 2" key="1">
    <citation type="submission" date="2018-10" db="EMBL/GenBank/DDBJ databases">
        <authorList>
            <person name="Criscuolo A."/>
        </authorList>
    </citation>
    <scope>NUCLEOTIDE SEQUENCE [LARGE SCALE GENOMIC DNA]</scope>
    <source>
        <strain evidence="1">DnA1</strain>
    </source>
</reference>
<protein>
    <recommendedName>
        <fullName evidence="3">Xcc1710-like domain-containing protein</fullName>
    </recommendedName>
</protein>
<evidence type="ECO:0008006" key="3">
    <source>
        <dbReference type="Google" id="ProtNLM"/>
    </source>
</evidence>
<dbReference type="InterPro" id="IPR007523">
    <property type="entry name" value="NDUFAF3/AAMDC"/>
</dbReference>
<dbReference type="SUPFAM" id="SSF64076">
    <property type="entry name" value="MTH938-like"/>
    <property type="match status" value="1"/>
</dbReference>
<name>A0A3P4B8H9_9BURK</name>
<dbReference type="RefSeq" id="WP_124081600.1">
    <property type="nucleotide sequence ID" value="NZ_UWPJ01000034.1"/>
</dbReference>
<dbReference type="EMBL" id="UWPJ01000034">
    <property type="protein sequence ID" value="VCU72008.1"/>
    <property type="molecule type" value="Genomic_DNA"/>
</dbReference>